<dbReference type="InterPro" id="IPR018517">
    <property type="entry name" value="tRNA_hU_synthase_CS"/>
</dbReference>
<dbReference type="GO" id="GO:0050660">
    <property type="term" value="F:flavin adenine dinucleotide binding"/>
    <property type="evidence" value="ECO:0007669"/>
    <property type="project" value="InterPro"/>
</dbReference>
<evidence type="ECO:0000256" key="14">
    <source>
        <dbReference type="PIRSR" id="PIRSR006621-2"/>
    </source>
</evidence>
<evidence type="ECO:0000313" key="17">
    <source>
        <dbReference type="Proteomes" id="UP000189857"/>
    </source>
</evidence>
<dbReference type="PROSITE" id="PS01136">
    <property type="entry name" value="UPF0034"/>
    <property type="match status" value="1"/>
</dbReference>
<evidence type="ECO:0000256" key="9">
    <source>
        <dbReference type="ARBA" id="ARBA00023002"/>
    </source>
</evidence>
<feature type="domain" description="DUS-like FMN-binding" evidence="15">
    <location>
        <begin position="11"/>
        <end position="306"/>
    </location>
</feature>
<dbReference type="NCBIfam" id="TIGR00737">
    <property type="entry name" value="nifR3_yhdG"/>
    <property type="match status" value="1"/>
</dbReference>
<dbReference type="Proteomes" id="UP000189857">
    <property type="component" value="Unassembled WGS sequence"/>
</dbReference>
<proteinExistence type="inferred from homology"/>
<dbReference type="GO" id="GO:0017150">
    <property type="term" value="F:tRNA dihydrouridine synthase activity"/>
    <property type="evidence" value="ECO:0007669"/>
    <property type="project" value="InterPro"/>
</dbReference>
<evidence type="ECO:0000256" key="12">
    <source>
        <dbReference type="PIRNR" id="PIRNR006621"/>
    </source>
</evidence>
<organism evidence="16 17">
    <name type="scientific">Eubacterium ruminantium</name>
    <dbReference type="NCBI Taxonomy" id="42322"/>
    <lineage>
        <taxon>Bacteria</taxon>
        <taxon>Bacillati</taxon>
        <taxon>Bacillota</taxon>
        <taxon>Clostridia</taxon>
        <taxon>Eubacteriales</taxon>
        <taxon>Eubacteriaceae</taxon>
        <taxon>Eubacterium</taxon>
    </lineage>
</organism>
<accession>A0A1T4PVR1</accession>
<evidence type="ECO:0000259" key="15">
    <source>
        <dbReference type="Pfam" id="PF01207"/>
    </source>
</evidence>
<evidence type="ECO:0000256" key="1">
    <source>
        <dbReference type="ARBA" id="ARBA00001917"/>
    </source>
</evidence>
<dbReference type="Pfam" id="PF01207">
    <property type="entry name" value="Dus"/>
    <property type="match status" value="1"/>
</dbReference>
<dbReference type="InterPro" id="IPR004652">
    <property type="entry name" value="DusB-like"/>
</dbReference>
<feature type="binding site" evidence="14">
    <location>
        <begin position="14"/>
        <end position="16"/>
    </location>
    <ligand>
        <name>FMN</name>
        <dbReference type="ChEBI" id="CHEBI:58210"/>
    </ligand>
</feature>
<evidence type="ECO:0000256" key="8">
    <source>
        <dbReference type="ARBA" id="ARBA00022884"/>
    </source>
</evidence>
<feature type="binding site" evidence="14">
    <location>
        <position position="167"/>
    </location>
    <ligand>
        <name>FMN</name>
        <dbReference type="ChEBI" id="CHEBI:58210"/>
    </ligand>
</feature>
<feature type="binding site" evidence="14">
    <location>
        <position position="137"/>
    </location>
    <ligand>
        <name>FMN</name>
        <dbReference type="ChEBI" id="CHEBI:58210"/>
    </ligand>
</feature>
<dbReference type="Gene3D" id="1.10.1200.80">
    <property type="entry name" value="Putative flavin oxidoreducatase, domain 2"/>
    <property type="match status" value="1"/>
</dbReference>
<evidence type="ECO:0000256" key="2">
    <source>
        <dbReference type="ARBA" id="ARBA00002790"/>
    </source>
</evidence>
<comment type="catalytic activity">
    <reaction evidence="10">
        <text>a 5,6-dihydrouridine in tRNA + NADP(+) = a uridine in tRNA + NADPH + H(+)</text>
        <dbReference type="Rhea" id="RHEA:23624"/>
        <dbReference type="Rhea" id="RHEA-COMP:13339"/>
        <dbReference type="Rhea" id="RHEA-COMP:13887"/>
        <dbReference type="ChEBI" id="CHEBI:15378"/>
        <dbReference type="ChEBI" id="CHEBI:57783"/>
        <dbReference type="ChEBI" id="CHEBI:58349"/>
        <dbReference type="ChEBI" id="CHEBI:65315"/>
        <dbReference type="ChEBI" id="CHEBI:74443"/>
    </reaction>
</comment>
<sequence length="324" mass="36339">MNGELFVDKIILAPMAGITDLPFRLLCREQGCDLVYTEMVSAKGMLYNMKNSEPLLVTDERENPVGVQIFGSDPDIMAEQAAVLAERSFDFIDINMGCPVPKIVNNGEGSALLKDPELIGKIIYKVSHAISKPLTVKFRAGFDKEHINAPDIAKIAEENGAAAVAVHARTREEYYMGHSDWNVIKEVKENVSIPVIGNGDIATAEDVRKMKEETGCDSVMVGRAAKGNPWIFAKLKNPEGYTEPTIDELKSVMMRHIDMMLSQKGEYTAVHEMRKHIAWYMAGRRNASHIRRYINQVESYDELVRLIDSYSDEKQSDNGNIHFI</sequence>
<keyword evidence="5 12" id="KW-0288">FMN</keyword>
<dbReference type="RefSeq" id="WP_078787931.1">
    <property type="nucleotide sequence ID" value="NZ_FMTO01000013.1"/>
</dbReference>
<evidence type="ECO:0000256" key="13">
    <source>
        <dbReference type="PIRSR" id="PIRSR006621-1"/>
    </source>
</evidence>
<keyword evidence="14" id="KW-0547">Nucleotide-binding</keyword>
<reference evidence="16 17" key="1">
    <citation type="submission" date="2017-02" db="EMBL/GenBank/DDBJ databases">
        <authorList>
            <person name="Peterson S.W."/>
        </authorList>
    </citation>
    <scope>NUCLEOTIDE SEQUENCE [LARGE SCALE GENOMIC DNA]</scope>
    <source>
        <strain evidence="16 17">ATCC 17233</strain>
    </source>
</reference>
<evidence type="ECO:0000256" key="11">
    <source>
        <dbReference type="ARBA" id="ARBA00048802"/>
    </source>
</evidence>
<evidence type="ECO:0000256" key="5">
    <source>
        <dbReference type="ARBA" id="ARBA00022643"/>
    </source>
</evidence>
<evidence type="ECO:0000256" key="3">
    <source>
        <dbReference type="ARBA" id="ARBA00022555"/>
    </source>
</evidence>
<dbReference type="InterPro" id="IPR035587">
    <property type="entry name" value="DUS-like_FMN-bd"/>
</dbReference>
<comment type="catalytic activity">
    <reaction evidence="11">
        <text>a 5,6-dihydrouridine in tRNA + NAD(+) = a uridine in tRNA + NADH + H(+)</text>
        <dbReference type="Rhea" id="RHEA:54452"/>
        <dbReference type="Rhea" id="RHEA-COMP:13339"/>
        <dbReference type="Rhea" id="RHEA-COMP:13887"/>
        <dbReference type="ChEBI" id="CHEBI:15378"/>
        <dbReference type="ChEBI" id="CHEBI:57540"/>
        <dbReference type="ChEBI" id="CHEBI:57945"/>
        <dbReference type="ChEBI" id="CHEBI:65315"/>
        <dbReference type="ChEBI" id="CHEBI:74443"/>
    </reaction>
</comment>
<dbReference type="EC" id="1.3.1.-" evidence="12"/>
<comment type="cofactor">
    <cofactor evidence="1 12 14">
        <name>FMN</name>
        <dbReference type="ChEBI" id="CHEBI:58210"/>
    </cofactor>
</comment>
<dbReference type="SUPFAM" id="SSF51395">
    <property type="entry name" value="FMN-linked oxidoreductases"/>
    <property type="match status" value="1"/>
</dbReference>
<evidence type="ECO:0000256" key="7">
    <source>
        <dbReference type="ARBA" id="ARBA00022857"/>
    </source>
</evidence>
<dbReference type="InterPro" id="IPR001269">
    <property type="entry name" value="DUS_fam"/>
</dbReference>
<dbReference type="CDD" id="cd02801">
    <property type="entry name" value="DUS_like_FMN"/>
    <property type="match status" value="1"/>
</dbReference>
<gene>
    <name evidence="16" type="ORF">SAMN02745110_02131</name>
</gene>
<dbReference type="InterPro" id="IPR013785">
    <property type="entry name" value="Aldolase_TIM"/>
</dbReference>
<keyword evidence="3" id="KW-0820">tRNA-binding</keyword>
<keyword evidence="8" id="KW-0694">RNA-binding</keyword>
<dbReference type="PIRSF" id="PIRSF006621">
    <property type="entry name" value="Dus"/>
    <property type="match status" value="1"/>
</dbReference>
<keyword evidence="9 12" id="KW-0560">Oxidoreductase</keyword>
<keyword evidence="6 12" id="KW-0819">tRNA processing</keyword>
<dbReference type="PANTHER" id="PTHR45846:SF1">
    <property type="entry name" value="TRNA-DIHYDROURIDINE(47) SYNTHASE [NAD(P)(+)]-LIKE"/>
    <property type="match status" value="1"/>
</dbReference>
<keyword evidence="4 12" id="KW-0285">Flavoprotein</keyword>
<name>A0A1T4PVR1_9FIRM</name>
<comment type="function">
    <text evidence="2 12">Catalyzes the synthesis of 5,6-dihydrouridine (D), a modified base found in the D-loop of most tRNAs, via the reduction of the C5-C6 double bond in target uridines.</text>
</comment>
<feature type="binding site" evidence="14">
    <location>
        <position position="68"/>
    </location>
    <ligand>
        <name>FMN</name>
        <dbReference type="ChEBI" id="CHEBI:58210"/>
    </ligand>
</feature>
<dbReference type="Gene3D" id="3.20.20.70">
    <property type="entry name" value="Aldolase class I"/>
    <property type="match status" value="1"/>
</dbReference>
<dbReference type="AlphaFoldDB" id="A0A1T4PVR1"/>
<dbReference type="OrthoDB" id="9764501at2"/>
<dbReference type="EMBL" id="FUXA01000014">
    <property type="protein sequence ID" value="SJZ95018.1"/>
    <property type="molecule type" value="Genomic_DNA"/>
</dbReference>
<keyword evidence="17" id="KW-1185">Reference proteome</keyword>
<keyword evidence="7" id="KW-0521">NADP</keyword>
<evidence type="ECO:0000256" key="10">
    <source>
        <dbReference type="ARBA" id="ARBA00048205"/>
    </source>
</evidence>
<comment type="similarity">
    <text evidence="12">Belongs to the dus family.</text>
</comment>
<evidence type="ECO:0000313" key="16">
    <source>
        <dbReference type="EMBL" id="SJZ95018.1"/>
    </source>
</evidence>
<feature type="binding site" evidence="14">
    <location>
        <begin position="222"/>
        <end position="223"/>
    </location>
    <ligand>
        <name>FMN</name>
        <dbReference type="ChEBI" id="CHEBI:58210"/>
    </ligand>
</feature>
<feature type="active site" description="Proton donor" evidence="13">
    <location>
        <position position="98"/>
    </location>
</feature>
<protein>
    <recommendedName>
        <fullName evidence="12">tRNA-dihydrouridine synthase</fullName>
        <ecNumber evidence="12">1.3.1.-</ecNumber>
    </recommendedName>
</protein>
<evidence type="ECO:0000256" key="4">
    <source>
        <dbReference type="ARBA" id="ARBA00022630"/>
    </source>
</evidence>
<dbReference type="GO" id="GO:0000049">
    <property type="term" value="F:tRNA binding"/>
    <property type="evidence" value="ECO:0007669"/>
    <property type="project" value="UniProtKB-KW"/>
</dbReference>
<evidence type="ECO:0000256" key="6">
    <source>
        <dbReference type="ARBA" id="ARBA00022694"/>
    </source>
</evidence>
<dbReference type="PANTHER" id="PTHR45846">
    <property type="entry name" value="TRNA-DIHYDROURIDINE(47) SYNTHASE [NAD(P)(+)]-LIKE"/>
    <property type="match status" value="1"/>
</dbReference>
<dbReference type="InterPro" id="IPR024036">
    <property type="entry name" value="tRNA-dHydroUridine_Synthase_C"/>
</dbReference>